<dbReference type="EMBL" id="JAKUCV010004225">
    <property type="protein sequence ID" value="KAJ4836123.1"/>
    <property type="molecule type" value="Genomic_DNA"/>
</dbReference>
<feature type="coiled-coil region" evidence="1">
    <location>
        <begin position="138"/>
        <end position="172"/>
    </location>
</feature>
<protein>
    <recommendedName>
        <fullName evidence="5">DUF1068 domain-containing protein</fullName>
    </recommendedName>
</protein>
<keyword evidence="2" id="KW-0472">Membrane</keyword>
<organism evidence="3 4">
    <name type="scientific">Turnera subulata</name>
    <dbReference type="NCBI Taxonomy" id="218843"/>
    <lineage>
        <taxon>Eukaryota</taxon>
        <taxon>Viridiplantae</taxon>
        <taxon>Streptophyta</taxon>
        <taxon>Embryophyta</taxon>
        <taxon>Tracheophyta</taxon>
        <taxon>Spermatophyta</taxon>
        <taxon>Magnoliopsida</taxon>
        <taxon>eudicotyledons</taxon>
        <taxon>Gunneridae</taxon>
        <taxon>Pentapetalae</taxon>
        <taxon>rosids</taxon>
        <taxon>fabids</taxon>
        <taxon>Malpighiales</taxon>
        <taxon>Passifloraceae</taxon>
        <taxon>Turnera</taxon>
    </lineage>
</organism>
<dbReference type="PANTHER" id="PTHR32254">
    <property type="entry name" value="EXPRESSED PROTEIN"/>
    <property type="match status" value="1"/>
</dbReference>
<sequence>MAYPSDHYGLCSNGSLRVVWVLLATMFLVGWTVRPLLYSNGGLSDQAPCHCDCDCDDQFALSLPPGFNYDSYADFVNRTYTDCGKHDKDLSEEMEKNIVALISEEIRLQKIVANDSLRQTWGLIMDTKETSSHYQGEAAKCNLQMEICEEARERAEAELVEERRITELWEKRARDLGWQNNRRLYT</sequence>
<evidence type="ECO:0000256" key="1">
    <source>
        <dbReference type="SAM" id="Coils"/>
    </source>
</evidence>
<proteinExistence type="predicted"/>
<comment type="caution">
    <text evidence="3">The sequence shown here is derived from an EMBL/GenBank/DDBJ whole genome shotgun (WGS) entry which is preliminary data.</text>
</comment>
<keyword evidence="1" id="KW-0175">Coiled coil</keyword>
<reference evidence="3" key="2">
    <citation type="journal article" date="2023" name="Plants (Basel)">
        <title>Annotation of the Turnera subulata (Passifloraceae) Draft Genome Reveals the S-Locus Evolved after the Divergence of Turneroideae from Passifloroideae in a Stepwise Manner.</title>
        <authorList>
            <person name="Henning P.M."/>
            <person name="Roalson E.H."/>
            <person name="Mir W."/>
            <person name="McCubbin A.G."/>
            <person name="Shore J.S."/>
        </authorList>
    </citation>
    <scope>NUCLEOTIDE SEQUENCE</scope>
    <source>
        <strain evidence="3">F60SS</strain>
    </source>
</reference>
<dbReference type="AlphaFoldDB" id="A0A9Q0FRC1"/>
<dbReference type="OrthoDB" id="1851883at2759"/>
<keyword evidence="4" id="KW-1185">Reference proteome</keyword>
<keyword evidence="2" id="KW-0812">Transmembrane</keyword>
<dbReference type="Proteomes" id="UP001141552">
    <property type="component" value="Unassembled WGS sequence"/>
</dbReference>
<reference evidence="3" key="1">
    <citation type="submission" date="2022-02" db="EMBL/GenBank/DDBJ databases">
        <authorList>
            <person name="Henning P.M."/>
            <person name="McCubbin A.G."/>
            <person name="Shore J.S."/>
        </authorList>
    </citation>
    <scope>NUCLEOTIDE SEQUENCE</scope>
    <source>
        <strain evidence="3">F60SS</strain>
        <tissue evidence="3">Leaves</tissue>
    </source>
</reference>
<accession>A0A9Q0FRC1</accession>
<dbReference type="InterPro" id="IPR010471">
    <property type="entry name" value="DUF1068"/>
</dbReference>
<dbReference type="Pfam" id="PF06364">
    <property type="entry name" value="DUF1068"/>
    <property type="match status" value="1"/>
</dbReference>
<evidence type="ECO:0000313" key="3">
    <source>
        <dbReference type="EMBL" id="KAJ4836123.1"/>
    </source>
</evidence>
<evidence type="ECO:0008006" key="5">
    <source>
        <dbReference type="Google" id="ProtNLM"/>
    </source>
</evidence>
<feature type="transmembrane region" description="Helical" evidence="2">
    <location>
        <begin position="18"/>
        <end position="37"/>
    </location>
</feature>
<keyword evidence="2" id="KW-1133">Transmembrane helix</keyword>
<gene>
    <name evidence="3" type="ORF">Tsubulata_035431</name>
</gene>
<evidence type="ECO:0000313" key="4">
    <source>
        <dbReference type="Proteomes" id="UP001141552"/>
    </source>
</evidence>
<evidence type="ECO:0000256" key="2">
    <source>
        <dbReference type="SAM" id="Phobius"/>
    </source>
</evidence>
<dbReference type="PANTHER" id="PTHR32254:SF6">
    <property type="entry name" value="DUF1068 DOMAIN-CONTAINING PROTEIN"/>
    <property type="match status" value="1"/>
</dbReference>
<name>A0A9Q0FRC1_9ROSI</name>